<feature type="compositionally biased region" description="Basic residues" evidence="10">
    <location>
        <begin position="381"/>
        <end position="391"/>
    </location>
</feature>
<dbReference type="Proteomes" id="UP000821853">
    <property type="component" value="Chromosome 10"/>
</dbReference>
<keyword evidence="7" id="KW-0333">Golgi apparatus</keyword>
<dbReference type="OMA" id="DIEWHIQ"/>
<dbReference type="InterPro" id="IPR027417">
    <property type="entry name" value="P-loop_NTPase"/>
</dbReference>
<evidence type="ECO:0000313" key="12">
    <source>
        <dbReference type="Proteomes" id="UP000821853"/>
    </source>
</evidence>
<proteinExistence type="inferred from homology"/>
<dbReference type="GO" id="GO:0009247">
    <property type="term" value="P:glycolipid biosynthetic process"/>
    <property type="evidence" value="ECO:0007669"/>
    <property type="project" value="InterPro"/>
</dbReference>
<evidence type="ECO:0000256" key="9">
    <source>
        <dbReference type="ARBA" id="ARBA00023180"/>
    </source>
</evidence>
<dbReference type="PANTHER" id="PTHR14647">
    <property type="entry name" value="GALACTOSE-3-O-SULFOTRANSFERASE"/>
    <property type="match status" value="1"/>
</dbReference>
<protein>
    <recommendedName>
        <fullName evidence="13">Galactosylceramide sulfotransferase</fullName>
    </recommendedName>
</protein>
<dbReference type="GO" id="GO:0001733">
    <property type="term" value="F:galactosylceramide sulfotransferase activity"/>
    <property type="evidence" value="ECO:0007669"/>
    <property type="project" value="InterPro"/>
</dbReference>
<evidence type="ECO:0000256" key="5">
    <source>
        <dbReference type="ARBA" id="ARBA00022968"/>
    </source>
</evidence>
<feature type="region of interest" description="Disordered" evidence="10">
    <location>
        <begin position="354"/>
        <end position="391"/>
    </location>
</feature>
<keyword evidence="8" id="KW-0472">Membrane</keyword>
<evidence type="ECO:0000256" key="7">
    <source>
        <dbReference type="ARBA" id="ARBA00023034"/>
    </source>
</evidence>
<dbReference type="VEuPathDB" id="VectorBase:HLOH_048093"/>
<sequence length="391" mass="45367">MQQYARSAITWPENTPYPQSCAPPRTNVVFLKTHKCASSTVMNILLRFGSAHNLNFVLPKSKKTHYLGHPQPFNRKLVADLPPCNMTYNILTHHTRFNFEEMRQLMPHDTLYITILRRPDSLFESLYSYCNFSSIFKRNLTAFVRDTNLTAYLSGHRLVKESVGLNQMSFDLGYDGLYDSEAAVDKFVLGIDTTFDLVMLFERLDESLVLLKHLLCWNTTDMVALKVNSRYSAYKEVLSDDTKKRLLELNSVDWKLYKHFAKVFDDRVKAFGEDRMAQEVAMLRAAQRKYYDRCVMAEEPMENVSTIKKRKDVVAFKSNNTSKLCRRLTWTELEFHEQVKKTQEKRMRKCLARHMKARSRKHTAPGAGKGSSKSKAGKSSTLRRRRTKNGV</sequence>
<dbReference type="InterPro" id="IPR009729">
    <property type="entry name" value="Gal-3-0_sulfotransfrase"/>
</dbReference>
<evidence type="ECO:0000256" key="1">
    <source>
        <dbReference type="ARBA" id="ARBA00004323"/>
    </source>
</evidence>
<feature type="compositionally biased region" description="Basic residues" evidence="10">
    <location>
        <begin position="354"/>
        <end position="363"/>
    </location>
</feature>
<keyword evidence="9" id="KW-0325">Glycoprotein</keyword>
<keyword evidence="6" id="KW-1133">Transmembrane helix</keyword>
<evidence type="ECO:0000256" key="8">
    <source>
        <dbReference type="ARBA" id="ARBA00023136"/>
    </source>
</evidence>
<evidence type="ECO:0000256" key="10">
    <source>
        <dbReference type="SAM" id="MobiDB-lite"/>
    </source>
</evidence>
<dbReference type="PANTHER" id="PTHR14647:SF87">
    <property type="entry name" value="PUTATIVE-RELATED"/>
    <property type="match status" value="1"/>
</dbReference>
<comment type="similarity">
    <text evidence="2">Belongs to the galactose-3-O-sulfotransferase family.</text>
</comment>
<comment type="caution">
    <text evidence="11">The sequence shown here is derived from an EMBL/GenBank/DDBJ whole genome shotgun (WGS) entry which is preliminary data.</text>
</comment>
<evidence type="ECO:0000256" key="6">
    <source>
        <dbReference type="ARBA" id="ARBA00022989"/>
    </source>
</evidence>
<dbReference type="Pfam" id="PF06990">
    <property type="entry name" value="Gal-3-0_sulfotr"/>
    <property type="match status" value="1"/>
</dbReference>
<evidence type="ECO:0000256" key="3">
    <source>
        <dbReference type="ARBA" id="ARBA00022679"/>
    </source>
</evidence>
<dbReference type="SUPFAM" id="SSF52540">
    <property type="entry name" value="P-loop containing nucleoside triphosphate hydrolases"/>
    <property type="match status" value="1"/>
</dbReference>
<reference evidence="11 12" key="1">
    <citation type="journal article" date="2020" name="Cell">
        <title>Large-Scale Comparative Analyses of Tick Genomes Elucidate Their Genetic Diversity and Vector Capacities.</title>
        <authorList>
            <consortium name="Tick Genome and Microbiome Consortium (TIGMIC)"/>
            <person name="Jia N."/>
            <person name="Wang J."/>
            <person name="Shi W."/>
            <person name="Du L."/>
            <person name="Sun Y."/>
            <person name="Zhan W."/>
            <person name="Jiang J.F."/>
            <person name="Wang Q."/>
            <person name="Zhang B."/>
            <person name="Ji P."/>
            <person name="Bell-Sakyi L."/>
            <person name="Cui X.M."/>
            <person name="Yuan T.T."/>
            <person name="Jiang B.G."/>
            <person name="Yang W.F."/>
            <person name="Lam T.T."/>
            <person name="Chang Q.C."/>
            <person name="Ding S.J."/>
            <person name="Wang X.J."/>
            <person name="Zhu J.G."/>
            <person name="Ruan X.D."/>
            <person name="Zhao L."/>
            <person name="Wei J.T."/>
            <person name="Ye R.Z."/>
            <person name="Que T.C."/>
            <person name="Du C.H."/>
            <person name="Zhou Y.H."/>
            <person name="Cheng J.X."/>
            <person name="Dai P.F."/>
            <person name="Guo W.B."/>
            <person name="Han X.H."/>
            <person name="Huang E.J."/>
            <person name="Li L.F."/>
            <person name="Wei W."/>
            <person name="Gao Y.C."/>
            <person name="Liu J.Z."/>
            <person name="Shao H.Z."/>
            <person name="Wang X."/>
            <person name="Wang C.C."/>
            <person name="Yang T.C."/>
            <person name="Huo Q.B."/>
            <person name="Li W."/>
            <person name="Chen H.Y."/>
            <person name="Chen S.E."/>
            <person name="Zhou L.G."/>
            <person name="Ni X.B."/>
            <person name="Tian J.H."/>
            <person name="Sheng Y."/>
            <person name="Liu T."/>
            <person name="Pan Y.S."/>
            <person name="Xia L.Y."/>
            <person name="Li J."/>
            <person name="Zhao F."/>
            <person name="Cao W.C."/>
        </authorList>
    </citation>
    <scope>NUCLEOTIDE SEQUENCE [LARGE SCALE GENOMIC DNA]</scope>
    <source>
        <strain evidence="11">HaeL-2018</strain>
    </source>
</reference>
<name>A0A9J6FNI1_HAELO</name>
<evidence type="ECO:0008006" key="13">
    <source>
        <dbReference type="Google" id="ProtNLM"/>
    </source>
</evidence>
<keyword evidence="5" id="KW-0735">Signal-anchor</keyword>
<evidence type="ECO:0000313" key="11">
    <source>
        <dbReference type="EMBL" id="KAH9363817.1"/>
    </source>
</evidence>
<gene>
    <name evidence="11" type="ORF">HPB48_021109</name>
</gene>
<evidence type="ECO:0000256" key="4">
    <source>
        <dbReference type="ARBA" id="ARBA00022692"/>
    </source>
</evidence>
<keyword evidence="4" id="KW-0812">Transmembrane</keyword>
<dbReference type="OrthoDB" id="514299at2759"/>
<dbReference type="AlphaFoldDB" id="A0A9J6FNI1"/>
<keyword evidence="3" id="KW-0808">Transferase</keyword>
<feature type="compositionally biased region" description="Low complexity" evidence="10">
    <location>
        <begin position="370"/>
        <end position="380"/>
    </location>
</feature>
<accession>A0A9J6FNI1</accession>
<comment type="subcellular location">
    <subcellularLocation>
        <location evidence="1">Golgi apparatus membrane</location>
        <topology evidence="1">Single-pass type II membrane protein</topology>
    </subcellularLocation>
</comment>
<keyword evidence="12" id="KW-1185">Reference proteome</keyword>
<dbReference type="Gene3D" id="3.40.50.300">
    <property type="entry name" value="P-loop containing nucleotide triphosphate hydrolases"/>
    <property type="match status" value="1"/>
</dbReference>
<dbReference type="GO" id="GO:0000139">
    <property type="term" value="C:Golgi membrane"/>
    <property type="evidence" value="ECO:0007669"/>
    <property type="project" value="UniProtKB-SubCell"/>
</dbReference>
<organism evidence="11 12">
    <name type="scientific">Haemaphysalis longicornis</name>
    <name type="common">Bush tick</name>
    <dbReference type="NCBI Taxonomy" id="44386"/>
    <lineage>
        <taxon>Eukaryota</taxon>
        <taxon>Metazoa</taxon>
        <taxon>Ecdysozoa</taxon>
        <taxon>Arthropoda</taxon>
        <taxon>Chelicerata</taxon>
        <taxon>Arachnida</taxon>
        <taxon>Acari</taxon>
        <taxon>Parasitiformes</taxon>
        <taxon>Ixodida</taxon>
        <taxon>Ixodoidea</taxon>
        <taxon>Ixodidae</taxon>
        <taxon>Haemaphysalinae</taxon>
        <taxon>Haemaphysalis</taxon>
    </lineage>
</organism>
<dbReference type="EMBL" id="JABSTR010000002">
    <property type="protein sequence ID" value="KAH9363817.1"/>
    <property type="molecule type" value="Genomic_DNA"/>
</dbReference>
<evidence type="ECO:0000256" key="2">
    <source>
        <dbReference type="ARBA" id="ARBA00008124"/>
    </source>
</evidence>